<dbReference type="InterPro" id="IPR036388">
    <property type="entry name" value="WH-like_DNA-bd_sf"/>
</dbReference>
<dbReference type="PANTHER" id="PTHR13710">
    <property type="entry name" value="DNA HELICASE RECQ FAMILY MEMBER"/>
    <property type="match status" value="1"/>
</dbReference>
<dbReference type="EC" id="5.6.2.4" evidence="10"/>
<dbReference type="Pfam" id="PF00271">
    <property type="entry name" value="Helicase_C"/>
    <property type="match status" value="1"/>
</dbReference>
<dbReference type="GO" id="GO:0046872">
    <property type="term" value="F:metal ion binding"/>
    <property type="evidence" value="ECO:0007669"/>
    <property type="project" value="UniProtKB-KW"/>
</dbReference>
<comment type="catalytic activity">
    <reaction evidence="9">
        <text>Couples ATP hydrolysis with the unwinding of duplex DNA by translocating in the 3'-5' direction.</text>
        <dbReference type="EC" id="5.6.2.4"/>
    </reaction>
</comment>
<evidence type="ECO:0000256" key="11">
    <source>
        <dbReference type="ARBA" id="ARBA00044535"/>
    </source>
</evidence>
<dbReference type="FunFam" id="3.40.50.300:FF:001363">
    <property type="entry name" value="ATP-dependent DNA helicase RecQ"/>
    <property type="match status" value="1"/>
</dbReference>
<evidence type="ECO:0000256" key="8">
    <source>
        <dbReference type="ARBA" id="ARBA00023235"/>
    </source>
</evidence>
<comment type="similarity">
    <text evidence="1">Belongs to the helicase family. RecQ subfamily.</text>
</comment>
<dbReference type="SMART" id="SM00487">
    <property type="entry name" value="DEXDc"/>
    <property type="match status" value="1"/>
</dbReference>
<dbReference type="GO" id="GO:0005737">
    <property type="term" value="C:cytoplasm"/>
    <property type="evidence" value="ECO:0007669"/>
    <property type="project" value="TreeGrafter"/>
</dbReference>
<dbReference type="AlphaFoldDB" id="A0A2G9ZLK9"/>
<dbReference type="GO" id="GO:0006281">
    <property type="term" value="P:DNA repair"/>
    <property type="evidence" value="ECO:0007669"/>
    <property type="project" value="TreeGrafter"/>
</dbReference>
<dbReference type="Gene3D" id="3.40.50.300">
    <property type="entry name" value="P-loop containing nucleotide triphosphate hydrolases"/>
    <property type="match status" value="2"/>
</dbReference>
<dbReference type="PANTHER" id="PTHR13710:SF105">
    <property type="entry name" value="ATP-DEPENDENT DNA HELICASE Q1"/>
    <property type="match status" value="1"/>
</dbReference>
<dbReference type="GO" id="GO:0006310">
    <property type="term" value="P:DNA recombination"/>
    <property type="evidence" value="ECO:0007669"/>
    <property type="project" value="InterPro"/>
</dbReference>
<dbReference type="GO" id="GO:0009378">
    <property type="term" value="F:four-way junction helicase activity"/>
    <property type="evidence" value="ECO:0007669"/>
    <property type="project" value="TreeGrafter"/>
</dbReference>
<dbReference type="GO" id="GO:0030894">
    <property type="term" value="C:replisome"/>
    <property type="evidence" value="ECO:0007669"/>
    <property type="project" value="TreeGrafter"/>
</dbReference>
<dbReference type="InterPro" id="IPR014001">
    <property type="entry name" value="Helicase_ATP-bd"/>
</dbReference>
<dbReference type="InterPro" id="IPR004589">
    <property type="entry name" value="DNA_helicase_ATP-dep_RecQ"/>
</dbReference>
<evidence type="ECO:0000256" key="4">
    <source>
        <dbReference type="ARBA" id="ARBA00022801"/>
    </source>
</evidence>
<dbReference type="GO" id="GO:0043590">
    <property type="term" value="C:bacterial nucleoid"/>
    <property type="evidence" value="ECO:0007669"/>
    <property type="project" value="TreeGrafter"/>
</dbReference>
<comment type="caution">
    <text evidence="15">The sequence shown here is derived from an EMBL/GenBank/DDBJ whole genome shotgun (WGS) entry which is preliminary data.</text>
</comment>
<name>A0A2G9ZLK9_9BACT</name>
<evidence type="ECO:0000313" key="16">
    <source>
        <dbReference type="Proteomes" id="UP000230729"/>
    </source>
</evidence>
<dbReference type="SMART" id="SM00490">
    <property type="entry name" value="HELICc"/>
    <property type="match status" value="1"/>
</dbReference>
<evidence type="ECO:0000256" key="12">
    <source>
        <dbReference type="ARBA" id="ARBA00044550"/>
    </source>
</evidence>
<evidence type="ECO:0000259" key="13">
    <source>
        <dbReference type="PROSITE" id="PS51192"/>
    </source>
</evidence>
<dbReference type="EMBL" id="PCSD01000022">
    <property type="protein sequence ID" value="PIP34059.1"/>
    <property type="molecule type" value="Genomic_DNA"/>
</dbReference>
<dbReference type="Pfam" id="PF14493">
    <property type="entry name" value="HTH_40"/>
    <property type="match status" value="1"/>
</dbReference>
<accession>A0A2G9ZLK9</accession>
<dbReference type="GO" id="GO:0003677">
    <property type="term" value="F:DNA binding"/>
    <property type="evidence" value="ECO:0007669"/>
    <property type="project" value="UniProtKB-KW"/>
</dbReference>
<dbReference type="InterPro" id="IPR029491">
    <property type="entry name" value="Helicase_HTH"/>
</dbReference>
<keyword evidence="6" id="KW-0067">ATP-binding</keyword>
<dbReference type="GO" id="GO:0043138">
    <property type="term" value="F:3'-5' DNA helicase activity"/>
    <property type="evidence" value="ECO:0007669"/>
    <property type="project" value="UniProtKB-EC"/>
</dbReference>
<proteinExistence type="inferred from homology"/>
<keyword evidence="2" id="KW-0479">Metal-binding</keyword>
<dbReference type="GO" id="GO:0005524">
    <property type="term" value="F:ATP binding"/>
    <property type="evidence" value="ECO:0007669"/>
    <property type="project" value="UniProtKB-KW"/>
</dbReference>
<keyword evidence="5" id="KW-0347">Helicase</keyword>
<keyword evidence="4" id="KW-0378">Hydrolase</keyword>
<dbReference type="InterPro" id="IPR032284">
    <property type="entry name" value="RecQ_Zn-bd"/>
</dbReference>
<dbReference type="Gene3D" id="1.10.10.10">
    <property type="entry name" value="Winged helix-like DNA-binding domain superfamily/Winged helix DNA-binding domain"/>
    <property type="match status" value="1"/>
</dbReference>
<dbReference type="PROSITE" id="PS51194">
    <property type="entry name" value="HELICASE_CTER"/>
    <property type="match status" value="1"/>
</dbReference>
<dbReference type="Proteomes" id="UP000230729">
    <property type="component" value="Unassembled WGS sequence"/>
</dbReference>
<evidence type="ECO:0000256" key="5">
    <source>
        <dbReference type="ARBA" id="ARBA00022806"/>
    </source>
</evidence>
<protein>
    <recommendedName>
        <fullName evidence="11">ATP-dependent DNA helicase RecQ</fullName>
        <ecNumber evidence="10">5.6.2.4</ecNumber>
    </recommendedName>
    <alternativeName>
        <fullName evidence="12">DNA 3'-5' helicase RecQ</fullName>
    </alternativeName>
</protein>
<dbReference type="PROSITE" id="PS51192">
    <property type="entry name" value="HELICASE_ATP_BIND_1"/>
    <property type="match status" value="1"/>
</dbReference>
<evidence type="ECO:0000256" key="9">
    <source>
        <dbReference type="ARBA" id="ARBA00034617"/>
    </source>
</evidence>
<evidence type="ECO:0000256" key="2">
    <source>
        <dbReference type="ARBA" id="ARBA00022723"/>
    </source>
</evidence>
<organism evidence="15 16">
    <name type="scientific">Candidatus Falkowbacteria bacterium CG23_combo_of_CG06-09_8_20_14_all_49_15</name>
    <dbReference type="NCBI Taxonomy" id="1974572"/>
    <lineage>
        <taxon>Bacteria</taxon>
        <taxon>Candidatus Falkowiibacteriota</taxon>
    </lineage>
</organism>
<dbReference type="InterPro" id="IPR001650">
    <property type="entry name" value="Helicase_C-like"/>
</dbReference>
<sequence>MLYNMIYKRAVMDNNNPQTIKNELRWLLSFHYGFTDFRPGQEQVIDNVLSGRSTLVIMPTGGGKSLCYQLPALVLPGITLVISPLIALMKDQVDSLSKLGMPATFINSALDARETAARLQALSAGEYKLLYVAPERFYSQEFNAALAKIKISLLAVDEAHCISQWGHDFRPSYLKLAEVVETLGRPTVLALTATATQEVREDIVRQLHLADPKIIVTGFSRPNLRLAVVQASEAEKMRHVLEAANSLPDSTGIIYAGTRARAENLAALLVENGLSAVVYHAGMSPDDRQWVQNSFLNGRAKIIVATNAFGLGIDKKNVRYVIHYDMPGSIEAYYQEAGRAGRDGQASFCLLLYNSRDRHLQEFFIKGDNPPPDSILDVYEILLAYQADKVLVTYAEILSNLGNDLPEMSVGTSLKILEREGLIRRARERSGLAYLKITRDDALLFAELKTRSRSLIALFNALRDRFRSELTAGWEISLVELAAMLNVKKDSLVRLIRKLEEAGGLIYKPPFKGTEIEILKRLPRTEVKLDFSGLQEKLNRAHQKLDIMENYIYLTTCRPRFILEYFGENAAPCRHCDNCRGGARIRPPAHPARTGRSPAVKAKVELDTKLTQLQTYELYRQGLDVPAMAAARGVTEETIINHLCFLLEKKLPLEIDKFVSPDKHKKILEIIRELGGDKLKPWKEILGDGVSYEEIKLVWAAHRP</sequence>
<evidence type="ECO:0000256" key="10">
    <source>
        <dbReference type="ARBA" id="ARBA00034808"/>
    </source>
</evidence>
<keyword evidence="8" id="KW-0413">Isomerase</keyword>
<dbReference type="Pfam" id="PF00270">
    <property type="entry name" value="DEAD"/>
    <property type="match status" value="1"/>
</dbReference>
<dbReference type="Pfam" id="PF16124">
    <property type="entry name" value="RecQ_Zn_bind"/>
    <property type="match status" value="1"/>
</dbReference>
<dbReference type="CDD" id="cd17920">
    <property type="entry name" value="DEXHc_RecQ"/>
    <property type="match status" value="1"/>
</dbReference>
<dbReference type="GO" id="GO:0016787">
    <property type="term" value="F:hydrolase activity"/>
    <property type="evidence" value="ECO:0007669"/>
    <property type="project" value="UniProtKB-KW"/>
</dbReference>
<dbReference type="NCBIfam" id="TIGR00614">
    <property type="entry name" value="recQ_fam"/>
    <property type="match status" value="1"/>
</dbReference>
<feature type="domain" description="Helicase C-terminal" evidence="14">
    <location>
        <begin position="236"/>
        <end position="383"/>
    </location>
</feature>
<feature type="domain" description="Helicase ATP-binding" evidence="13">
    <location>
        <begin position="45"/>
        <end position="213"/>
    </location>
</feature>
<evidence type="ECO:0000256" key="3">
    <source>
        <dbReference type="ARBA" id="ARBA00022741"/>
    </source>
</evidence>
<evidence type="ECO:0000256" key="1">
    <source>
        <dbReference type="ARBA" id="ARBA00005446"/>
    </source>
</evidence>
<dbReference type="InterPro" id="IPR011545">
    <property type="entry name" value="DEAD/DEAH_box_helicase_dom"/>
</dbReference>
<keyword evidence="3" id="KW-0547">Nucleotide-binding</keyword>
<evidence type="ECO:0000313" key="15">
    <source>
        <dbReference type="EMBL" id="PIP34059.1"/>
    </source>
</evidence>
<gene>
    <name evidence="15" type="ORF">COX22_00980</name>
</gene>
<reference evidence="15 16" key="1">
    <citation type="submission" date="2017-09" db="EMBL/GenBank/DDBJ databases">
        <title>Depth-based differentiation of microbial function through sediment-hosted aquifers and enrichment of novel symbionts in the deep terrestrial subsurface.</title>
        <authorList>
            <person name="Probst A.J."/>
            <person name="Ladd B."/>
            <person name="Jarett J.K."/>
            <person name="Geller-Mcgrath D.E."/>
            <person name="Sieber C.M."/>
            <person name="Emerson J.B."/>
            <person name="Anantharaman K."/>
            <person name="Thomas B.C."/>
            <person name="Malmstrom R."/>
            <person name="Stieglmeier M."/>
            <person name="Klingl A."/>
            <person name="Woyke T."/>
            <person name="Ryan C.M."/>
            <person name="Banfield J.F."/>
        </authorList>
    </citation>
    <scope>NUCLEOTIDE SEQUENCE [LARGE SCALE GENOMIC DNA]</scope>
    <source>
        <strain evidence="15">CG23_combo_of_CG06-09_8_20_14_all_49_15</strain>
    </source>
</reference>
<dbReference type="SUPFAM" id="SSF52540">
    <property type="entry name" value="P-loop containing nucleoside triphosphate hydrolases"/>
    <property type="match status" value="1"/>
</dbReference>
<keyword evidence="7" id="KW-0238">DNA-binding</keyword>
<evidence type="ECO:0000256" key="7">
    <source>
        <dbReference type="ARBA" id="ARBA00023125"/>
    </source>
</evidence>
<dbReference type="InterPro" id="IPR027417">
    <property type="entry name" value="P-loop_NTPase"/>
</dbReference>
<evidence type="ECO:0000256" key="6">
    <source>
        <dbReference type="ARBA" id="ARBA00022840"/>
    </source>
</evidence>
<evidence type="ECO:0000259" key="14">
    <source>
        <dbReference type="PROSITE" id="PS51194"/>
    </source>
</evidence>